<gene>
    <name evidence="1" type="ORF">SAMN04488529_13210</name>
</gene>
<protein>
    <submittedName>
        <fullName evidence="1">Uncharacterized protein</fullName>
    </submittedName>
</protein>
<accession>A0A1H0W4W8</accession>
<organism evidence="1 2">
    <name type="scientific">Clostridium gasigenes</name>
    <dbReference type="NCBI Taxonomy" id="94869"/>
    <lineage>
        <taxon>Bacteria</taxon>
        <taxon>Bacillati</taxon>
        <taxon>Bacillota</taxon>
        <taxon>Clostridia</taxon>
        <taxon>Eubacteriales</taxon>
        <taxon>Clostridiaceae</taxon>
        <taxon>Clostridium</taxon>
    </lineage>
</organism>
<reference evidence="1 2" key="1">
    <citation type="submission" date="2016-10" db="EMBL/GenBank/DDBJ databases">
        <authorList>
            <person name="de Groot N.N."/>
        </authorList>
    </citation>
    <scope>NUCLEOTIDE SEQUENCE [LARGE SCALE GENOMIC DNA]</scope>
    <source>
        <strain evidence="1 2">DSM 12272</strain>
    </source>
</reference>
<name>A0A1H0W4W8_9CLOT</name>
<proteinExistence type="predicted"/>
<dbReference type="Proteomes" id="UP000198597">
    <property type="component" value="Unassembled WGS sequence"/>
</dbReference>
<dbReference type="EMBL" id="FNJM01000032">
    <property type="protein sequence ID" value="SDP85760.1"/>
    <property type="molecule type" value="Genomic_DNA"/>
</dbReference>
<sequence length="142" mass="16182">MNNIKVELKTDLTKYGEGLIAGIKGITIGQQGIWSRSNDNLITVKFENNIILDVLWNSLEIIDEEYLQKPSKTKTTDLKELKTATNIIKTIGPKGGFKYLSFEYTRIDGCHWSKSIGLKKEADKLLDIFSEYKLNVKIEKII</sequence>
<evidence type="ECO:0000313" key="1">
    <source>
        <dbReference type="EMBL" id="SDP85760.1"/>
    </source>
</evidence>
<evidence type="ECO:0000313" key="2">
    <source>
        <dbReference type="Proteomes" id="UP000198597"/>
    </source>
</evidence>
<dbReference type="RefSeq" id="WP_089973734.1">
    <property type="nucleotide sequence ID" value="NZ_FNJM01000032.1"/>
</dbReference>
<dbReference type="AlphaFoldDB" id="A0A1H0W4W8"/>
<dbReference type="OrthoDB" id="2086222at2"/>
<keyword evidence="2" id="KW-1185">Reference proteome</keyword>